<dbReference type="EMBL" id="WHWC01000010">
    <property type="protein sequence ID" value="KAG8375095.1"/>
    <property type="molecule type" value="Genomic_DNA"/>
</dbReference>
<keyword evidence="5" id="KW-1185">Reference proteome</keyword>
<dbReference type="GO" id="GO:0046872">
    <property type="term" value="F:metal ion binding"/>
    <property type="evidence" value="ECO:0007669"/>
    <property type="project" value="UniProtKB-KW"/>
</dbReference>
<feature type="domain" description="DDE Tnp4" evidence="3">
    <location>
        <begin position="7"/>
        <end position="73"/>
    </location>
</feature>
<dbReference type="Pfam" id="PF13359">
    <property type="entry name" value="DDE_Tnp_4"/>
    <property type="match status" value="1"/>
</dbReference>
<keyword evidence="2" id="KW-0479">Metal-binding</keyword>
<gene>
    <name evidence="4" type="ORF">BUALT_Bualt10G0064700</name>
</gene>
<sequence length="81" mass="8943">MVAMLDKPRYHNRKGGVSVNMLRVVDRNMNFVYMLAGWEGSAADDRVLCDTVNRAIGLNVPSGQYSLVDNGYMNCSGFLAP</sequence>
<evidence type="ECO:0000313" key="4">
    <source>
        <dbReference type="EMBL" id="KAG8375095.1"/>
    </source>
</evidence>
<dbReference type="AlphaFoldDB" id="A0AAV6X193"/>
<reference evidence="4" key="1">
    <citation type="submission" date="2019-10" db="EMBL/GenBank/DDBJ databases">
        <authorList>
            <person name="Zhang R."/>
            <person name="Pan Y."/>
            <person name="Wang J."/>
            <person name="Ma R."/>
            <person name="Yu S."/>
        </authorList>
    </citation>
    <scope>NUCLEOTIDE SEQUENCE</scope>
    <source>
        <strain evidence="4">LA-IB0</strain>
        <tissue evidence="4">Leaf</tissue>
    </source>
</reference>
<evidence type="ECO:0000256" key="2">
    <source>
        <dbReference type="ARBA" id="ARBA00022723"/>
    </source>
</evidence>
<dbReference type="InterPro" id="IPR027806">
    <property type="entry name" value="HARBI1_dom"/>
</dbReference>
<comment type="caution">
    <text evidence="4">The sequence shown here is derived from an EMBL/GenBank/DDBJ whole genome shotgun (WGS) entry which is preliminary data.</text>
</comment>
<evidence type="ECO:0000256" key="1">
    <source>
        <dbReference type="ARBA" id="ARBA00001968"/>
    </source>
</evidence>
<comment type="cofactor">
    <cofactor evidence="1">
        <name>a divalent metal cation</name>
        <dbReference type="ChEBI" id="CHEBI:60240"/>
    </cofactor>
</comment>
<organism evidence="4 5">
    <name type="scientific">Buddleja alternifolia</name>
    <dbReference type="NCBI Taxonomy" id="168488"/>
    <lineage>
        <taxon>Eukaryota</taxon>
        <taxon>Viridiplantae</taxon>
        <taxon>Streptophyta</taxon>
        <taxon>Embryophyta</taxon>
        <taxon>Tracheophyta</taxon>
        <taxon>Spermatophyta</taxon>
        <taxon>Magnoliopsida</taxon>
        <taxon>eudicotyledons</taxon>
        <taxon>Gunneridae</taxon>
        <taxon>Pentapetalae</taxon>
        <taxon>asterids</taxon>
        <taxon>lamiids</taxon>
        <taxon>Lamiales</taxon>
        <taxon>Scrophulariaceae</taxon>
        <taxon>Buddlejeae</taxon>
        <taxon>Buddleja</taxon>
    </lineage>
</organism>
<accession>A0AAV6X193</accession>
<evidence type="ECO:0000259" key="3">
    <source>
        <dbReference type="Pfam" id="PF13359"/>
    </source>
</evidence>
<proteinExistence type="predicted"/>
<protein>
    <recommendedName>
        <fullName evidence="3">DDE Tnp4 domain-containing protein</fullName>
    </recommendedName>
</protein>
<evidence type="ECO:0000313" key="5">
    <source>
        <dbReference type="Proteomes" id="UP000826271"/>
    </source>
</evidence>
<dbReference type="Proteomes" id="UP000826271">
    <property type="component" value="Unassembled WGS sequence"/>
</dbReference>
<name>A0AAV6X193_9LAMI</name>